<evidence type="ECO:0000313" key="12">
    <source>
        <dbReference type="Proteomes" id="UP000309215"/>
    </source>
</evidence>
<keyword evidence="3" id="KW-1003">Cell membrane</keyword>
<keyword evidence="6 8" id="KW-0472">Membrane</keyword>
<dbReference type="Pfam" id="PF02687">
    <property type="entry name" value="FtsX"/>
    <property type="match status" value="1"/>
</dbReference>
<sequence length="571" mass="59933">MGYPLEVALRYLGSKKRAFISVGTAFAILGVTLGVAALATVMSVTGGFQAQFREKVLGVNAHVLVLKYSTDFREYRSIMEQVAKVPGVSAVAPFSINPMMLTHGDATATGVLLKGVDPATSLGVGMPEGSPYVLDLPKQVKFGSLSGLRLPGAKPPERRSGGPELPPVPVLPDKRSLDADAGADGGGGTQGLLRAIEEDLRKAEKAAPVPDKEKLEPSGGGIEEILAIEAGKLGGPDKNEADKPSVADDKVAAADDVADAGVADGAPVGSVEPEGGYASKLPDDDDVPKEIDPDLCADPAVVAKLPGIVVGVSLSKTLKLGLGDCVTVTSPTIGYSYSGGSLKPPVAKRFRVIALFEAGFDQYDSKLVYTDLYEAQAFYDQGDTVTGVEMKVDDIDEAKPIAKQISQNLASGLYHTMDWEELNHGLFTALLIQQILMSGVLALIIVVAAFTVVATLIMVVLDKTKEISVLKAMGATDGEILRIFLYQGGIIGLLGTTFGLLLGVLVCKGLLVYGFPLDPKVYFISELPVQVRPLEFVITGAIAIVICLVATIVPSLYAARLRPAEGFRAQS</sequence>
<evidence type="ECO:0000259" key="10">
    <source>
        <dbReference type="Pfam" id="PF12704"/>
    </source>
</evidence>
<feature type="domain" description="MacB-like periplasmic core" evidence="10">
    <location>
        <begin position="24"/>
        <end position="120"/>
    </location>
</feature>
<dbReference type="Proteomes" id="UP000309215">
    <property type="component" value="Unassembled WGS sequence"/>
</dbReference>
<feature type="domain" description="ABC3 transporter permease C-terminal" evidence="9">
    <location>
        <begin position="440"/>
        <end position="561"/>
    </location>
</feature>
<keyword evidence="4 8" id="KW-0812">Transmembrane</keyword>
<feature type="transmembrane region" description="Helical" evidence="8">
    <location>
        <begin position="483"/>
        <end position="516"/>
    </location>
</feature>
<evidence type="ECO:0000256" key="4">
    <source>
        <dbReference type="ARBA" id="ARBA00022692"/>
    </source>
</evidence>
<dbReference type="EMBL" id="SSMQ01000011">
    <property type="protein sequence ID" value="TKD09183.1"/>
    <property type="molecule type" value="Genomic_DNA"/>
</dbReference>
<feature type="transmembrane region" description="Helical" evidence="8">
    <location>
        <begin position="18"/>
        <end position="42"/>
    </location>
</feature>
<keyword evidence="5 8" id="KW-1133">Transmembrane helix</keyword>
<dbReference type="PANTHER" id="PTHR30489:SF0">
    <property type="entry name" value="LIPOPROTEIN-RELEASING SYSTEM TRANSMEMBRANE PROTEIN LOLE"/>
    <property type="match status" value="1"/>
</dbReference>
<dbReference type="RefSeq" id="WP_136929292.1">
    <property type="nucleotide sequence ID" value="NZ_SSMQ01000011.1"/>
</dbReference>
<protein>
    <submittedName>
        <fullName evidence="11">ABC transporter permease</fullName>
    </submittedName>
</protein>
<gene>
    <name evidence="11" type="ORF">E8A74_12945</name>
</gene>
<keyword evidence="12" id="KW-1185">Reference proteome</keyword>
<feature type="transmembrane region" description="Helical" evidence="8">
    <location>
        <begin position="435"/>
        <end position="462"/>
    </location>
</feature>
<comment type="subcellular location">
    <subcellularLocation>
        <location evidence="1">Cell membrane</location>
        <topology evidence="1">Multi-pass membrane protein</topology>
    </subcellularLocation>
</comment>
<dbReference type="InterPro" id="IPR025857">
    <property type="entry name" value="MacB_PCD"/>
</dbReference>
<comment type="caution">
    <text evidence="11">The sequence shown here is derived from an EMBL/GenBank/DDBJ whole genome shotgun (WGS) entry which is preliminary data.</text>
</comment>
<name>A0A4U1JFI5_9BACT</name>
<dbReference type="GO" id="GO:0098797">
    <property type="term" value="C:plasma membrane protein complex"/>
    <property type="evidence" value="ECO:0007669"/>
    <property type="project" value="TreeGrafter"/>
</dbReference>
<dbReference type="Pfam" id="PF12704">
    <property type="entry name" value="MacB_PCD"/>
    <property type="match status" value="1"/>
</dbReference>
<dbReference type="InterPro" id="IPR003838">
    <property type="entry name" value="ABC3_permease_C"/>
</dbReference>
<evidence type="ECO:0000256" key="7">
    <source>
        <dbReference type="SAM" id="MobiDB-lite"/>
    </source>
</evidence>
<feature type="region of interest" description="Disordered" evidence="7">
    <location>
        <begin position="146"/>
        <end position="190"/>
    </location>
</feature>
<dbReference type="PANTHER" id="PTHR30489">
    <property type="entry name" value="LIPOPROTEIN-RELEASING SYSTEM TRANSMEMBRANE PROTEIN LOLE"/>
    <property type="match status" value="1"/>
</dbReference>
<dbReference type="AlphaFoldDB" id="A0A4U1JFI5"/>
<evidence type="ECO:0000256" key="6">
    <source>
        <dbReference type="ARBA" id="ARBA00023136"/>
    </source>
</evidence>
<feature type="compositionally biased region" description="Low complexity" evidence="7">
    <location>
        <begin position="262"/>
        <end position="271"/>
    </location>
</feature>
<feature type="transmembrane region" description="Helical" evidence="8">
    <location>
        <begin position="536"/>
        <end position="559"/>
    </location>
</feature>
<accession>A0A4U1JFI5</accession>
<reference evidence="11 12" key="1">
    <citation type="submission" date="2019-04" db="EMBL/GenBank/DDBJ databases">
        <authorList>
            <person name="Li Y."/>
            <person name="Wang J."/>
        </authorList>
    </citation>
    <scope>NUCLEOTIDE SEQUENCE [LARGE SCALE GENOMIC DNA]</scope>
    <source>
        <strain evidence="11 12">DSM 14668</strain>
    </source>
</reference>
<dbReference type="GO" id="GO:0044874">
    <property type="term" value="P:lipoprotein localization to outer membrane"/>
    <property type="evidence" value="ECO:0007669"/>
    <property type="project" value="TreeGrafter"/>
</dbReference>
<proteinExistence type="inferred from homology"/>
<feature type="region of interest" description="Disordered" evidence="7">
    <location>
        <begin position="262"/>
        <end position="286"/>
    </location>
</feature>
<evidence type="ECO:0000259" key="9">
    <source>
        <dbReference type="Pfam" id="PF02687"/>
    </source>
</evidence>
<evidence type="ECO:0000256" key="5">
    <source>
        <dbReference type="ARBA" id="ARBA00022989"/>
    </source>
</evidence>
<dbReference type="OrthoDB" id="9808461at2"/>
<evidence type="ECO:0000256" key="2">
    <source>
        <dbReference type="ARBA" id="ARBA00005236"/>
    </source>
</evidence>
<organism evidence="11 12">
    <name type="scientific">Polyangium fumosum</name>
    <dbReference type="NCBI Taxonomy" id="889272"/>
    <lineage>
        <taxon>Bacteria</taxon>
        <taxon>Pseudomonadati</taxon>
        <taxon>Myxococcota</taxon>
        <taxon>Polyangia</taxon>
        <taxon>Polyangiales</taxon>
        <taxon>Polyangiaceae</taxon>
        <taxon>Polyangium</taxon>
    </lineage>
</organism>
<evidence type="ECO:0000256" key="3">
    <source>
        <dbReference type="ARBA" id="ARBA00022475"/>
    </source>
</evidence>
<dbReference type="InterPro" id="IPR051447">
    <property type="entry name" value="Lipoprotein-release_system"/>
</dbReference>
<evidence type="ECO:0000256" key="1">
    <source>
        <dbReference type="ARBA" id="ARBA00004651"/>
    </source>
</evidence>
<comment type="similarity">
    <text evidence="2">Belongs to the ABC-4 integral membrane protein family. LolC/E subfamily.</text>
</comment>
<evidence type="ECO:0000256" key="8">
    <source>
        <dbReference type="SAM" id="Phobius"/>
    </source>
</evidence>
<evidence type="ECO:0000313" key="11">
    <source>
        <dbReference type="EMBL" id="TKD09183.1"/>
    </source>
</evidence>